<dbReference type="GO" id="GO:0016874">
    <property type="term" value="F:ligase activity"/>
    <property type="evidence" value="ECO:0007669"/>
    <property type="project" value="UniProtKB-KW"/>
</dbReference>
<dbReference type="EMBL" id="JAAKDE010000006">
    <property type="protein sequence ID" value="MBA2132648.1"/>
    <property type="molecule type" value="Genomic_DNA"/>
</dbReference>
<organism evidence="7 8">
    <name type="scientific">Capillibacterium thermochitinicola</name>
    <dbReference type="NCBI Taxonomy" id="2699427"/>
    <lineage>
        <taxon>Bacteria</taxon>
        <taxon>Bacillati</taxon>
        <taxon>Bacillota</taxon>
        <taxon>Capillibacterium</taxon>
    </lineage>
</organism>
<feature type="transmembrane region" description="Helical" evidence="5">
    <location>
        <begin position="204"/>
        <end position="224"/>
    </location>
</feature>
<keyword evidence="2 5" id="KW-0812">Transmembrane</keyword>
<feature type="domain" description="O-antigen ligase-related" evidence="6">
    <location>
        <begin position="96"/>
        <end position="219"/>
    </location>
</feature>
<dbReference type="Proteomes" id="UP000657177">
    <property type="component" value="Unassembled WGS sequence"/>
</dbReference>
<dbReference type="InterPro" id="IPR007016">
    <property type="entry name" value="O-antigen_ligase-rel_domated"/>
</dbReference>
<evidence type="ECO:0000256" key="3">
    <source>
        <dbReference type="ARBA" id="ARBA00022989"/>
    </source>
</evidence>
<feature type="transmembrane region" description="Helical" evidence="5">
    <location>
        <begin position="18"/>
        <end position="39"/>
    </location>
</feature>
<feature type="transmembrane region" description="Helical" evidence="5">
    <location>
        <begin position="245"/>
        <end position="276"/>
    </location>
</feature>
<reference evidence="7" key="1">
    <citation type="submission" date="2020-06" db="EMBL/GenBank/DDBJ databases">
        <title>Novel chitinolytic bacterium.</title>
        <authorList>
            <person name="Ungkulpasvich U."/>
            <person name="Kosugi A."/>
            <person name="Uke A."/>
        </authorList>
    </citation>
    <scope>NUCLEOTIDE SEQUENCE</scope>
    <source>
        <strain evidence="7">UUS1-1</strain>
    </source>
</reference>
<dbReference type="Pfam" id="PF04932">
    <property type="entry name" value="Wzy_C"/>
    <property type="match status" value="1"/>
</dbReference>
<evidence type="ECO:0000256" key="4">
    <source>
        <dbReference type="ARBA" id="ARBA00023136"/>
    </source>
</evidence>
<evidence type="ECO:0000256" key="1">
    <source>
        <dbReference type="ARBA" id="ARBA00004141"/>
    </source>
</evidence>
<feature type="transmembrane region" description="Helical" evidence="5">
    <location>
        <begin position="133"/>
        <end position="152"/>
    </location>
</feature>
<comment type="subcellular location">
    <subcellularLocation>
        <location evidence="1">Membrane</location>
        <topology evidence="1">Multi-pass membrane protein</topology>
    </subcellularLocation>
</comment>
<dbReference type="PANTHER" id="PTHR37422">
    <property type="entry name" value="TEICHURONIC ACID BIOSYNTHESIS PROTEIN TUAE"/>
    <property type="match status" value="1"/>
</dbReference>
<evidence type="ECO:0000259" key="6">
    <source>
        <dbReference type="Pfam" id="PF04932"/>
    </source>
</evidence>
<sequence length="303" mass="33077">MAGAGFAAGLYGRQDRRWLLAMEIIGLIMGVMTLVQAAAAPPFPRGWVAPAERAVVPFRVTGLWHNPNLTGLFLAFLLPLFLAGAEEDRRKIALTGLTAAALLFTYARTAWVAALVALFAYWGPREQVNRRRLVAIILILLGLFPSVAGRIGHNPLASGTVGYRFAVWQETWRLVQKYPLTGGGEDELRAALRPLRVDHAHNHYLQIAAEKGIPAFLLFGWLLVRFRKAARRPESASRDDRLRRGITAAFGGQLVAGLAESIWAVPLGSFLFWFAYALVTAGRNEPEPVVAGVFGTGEGEAPV</sequence>
<dbReference type="AlphaFoldDB" id="A0A8J6LM46"/>
<feature type="transmembrane region" description="Helical" evidence="5">
    <location>
        <begin position="97"/>
        <end position="121"/>
    </location>
</feature>
<dbReference type="InterPro" id="IPR051533">
    <property type="entry name" value="WaaL-like"/>
</dbReference>
<dbReference type="RefSeq" id="WP_181339102.1">
    <property type="nucleotide sequence ID" value="NZ_JAAKDE010000006.1"/>
</dbReference>
<keyword evidence="3 5" id="KW-1133">Transmembrane helix</keyword>
<dbReference type="GO" id="GO:0016020">
    <property type="term" value="C:membrane"/>
    <property type="evidence" value="ECO:0007669"/>
    <property type="project" value="UniProtKB-SubCell"/>
</dbReference>
<evidence type="ECO:0000256" key="2">
    <source>
        <dbReference type="ARBA" id="ARBA00022692"/>
    </source>
</evidence>
<keyword evidence="7" id="KW-0436">Ligase</keyword>
<proteinExistence type="predicted"/>
<accession>A0A8J6LM46</accession>
<evidence type="ECO:0000256" key="5">
    <source>
        <dbReference type="SAM" id="Phobius"/>
    </source>
</evidence>
<name>A0A8J6LM46_9FIRM</name>
<gene>
    <name evidence="7" type="ORF">G5B42_03710</name>
</gene>
<comment type="caution">
    <text evidence="7">The sequence shown here is derived from an EMBL/GenBank/DDBJ whole genome shotgun (WGS) entry which is preliminary data.</text>
</comment>
<dbReference type="PANTHER" id="PTHR37422:SF13">
    <property type="entry name" value="LIPOPOLYSACCHARIDE BIOSYNTHESIS PROTEIN PA4999-RELATED"/>
    <property type="match status" value="1"/>
</dbReference>
<feature type="transmembrane region" description="Helical" evidence="5">
    <location>
        <begin position="69"/>
        <end position="85"/>
    </location>
</feature>
<evidence type="ECO:0000313" key="8">
    <source>
        <dbReference type="Proteomes" id="UP000657177"/>
    </source>
</evidence>
<keyword evidence="8" id="KW-1185">Reference proteome</keyword>
<keyword evidence="4 5" id="KW-0472">Membrane</keyword>
<protein>
    <submittedName>
        <fullName evidence="7">O-antigen ligase family protein</fullName>
    </submittedName>
</protein>
<evidence type="ECO:0000313" key="7">
    <source>
        <dbReference type="EMBL" id="MBA2132648.1"/>
    </source>
</evidence>